<comment type="caution">
    <text evidence="4">The sequence shown here is derived from an EMBL/GenBank/DDBJ whole genome shotgun (WGS) entry which is preliminary data.</text>
</comment>
<feature type="region of interest" description="Disordered" evidence="1">
    <location>
        <begin position="1"/>
        <end position="25"/>
    </location>
</feature>
<dbReference type="Gene3D" id="3.60.10.10">
    <property type="entry name" value="Endonuclease/exonuclease/phosphatase"/>
    <property type="match status" value="1"/>
</dbReference>
<reference evidence="4 5" key="1">
    <citation type="submission" date="2017-03" db="EMBL/GenBank/DDBJ databases">
        <title>Draft genome sequence of Streptomyces scabrisporus NF3, endophyte isolated from Amphipterygium adstringens.</title>
        <authorList>
            <person name="Vazquez M."/>
            <person name="Ceapa C.D."/>
            <person name="Rodriguez Luna D."/>
            <person name="Sanchez Esquivel S."/>
        </authorList>
    </citation>
    <scope>NUCLEOTIDE SEQUENCE [LARGE SCALE GENOMIC DNA]</scope>
    <source>
        <strain evidence="4 5">NF3</strain>
    </source>
</reference>
<accession>A0A1T3P280</accession>
<evidence type="ECO:0000256" key="2">
    <source>
        <dbReference type="SAM" id="Phobius"/>
    </source>
</evidence>
<proteinExistence type="predicted"/>
<dbReference type="Pfam" id="PF03372">
    <property type="entry name" value="Exo_endo_phos"/>
    <property type="match status" value="1"/>
</dbReference>
<dbReference type="InterPro" id="IPR036691">
    <property type="entry name" value="Endo/exonu/phosph_ase_sf"/>
</dbReference>
<sequence>MTWPTTTDTGAEPQPAGDGGPRRGSRWSWESIRDGAVRVWHTPPWRRGRVIAVFAVLAALPMAFHRLVPNTPGNWGSFVETFLPWAGLVIPLLLVCAAIRRSWTAVAATMLPVLVWVTMFGGFFLPGRGGGSHDLRVVSHNVNADNPDPAGTARSLLGSGADVIALEELPEGAWKQYNAVLKDRYPNVQHEGTVAVWTTARFPMSRAEAIDVGMGFTRALRTVITTPKGDVPFFVAHLASVRFGPSGFTVGDRNRTIDRLASSLAVETAPHVILVGDLNGTTDDRALRPVTRYLRDAQDAAGTGMGFTWPESFPMAAIDHIMYRGMAAADAKVLGSTSSDHKPIQADLRLN</sequence>
<evidence type="ECO:0000313" key="4">
    <source>
        <dbReference type="EMBL" id="OPC83188.1"/>
    </source>
</evidence>
<dbReference type="Proteomes" id="UP000190037">
    <property type="component" value="Unassembled WGS sequence"/>
</dbReference>
<dbReference type="RefSeq" id="WP_078977485.1">
    <property type="nucleotide sequence ID" value="NZ_MWQN01000001.1"/>
</dbReference>
<dbReference type="EMBL" id="MWQN01000001">
    <property type="protein sequence ID" value="OPC83188.1"/>
    <property type="molecule type" value="Genomic_DNA"/>
</dbReference>
<dbReference type="AlphaFoldDB" id="A0A1T3P280"/>
<evidence type="ECO:0000259" key="3">
    <source>
        <dbReference type="Pfam" id="PF03372"/>
    </source>
</evidence>
<keyword evidence="5" id="KW-1185">Reference proteome</keyword>
<protein>
    <recommendedName>
        <fullName evidence="3">Endonuclease/exonuclease/phosphatase domain-containing protein</fullName>
    </recommendedName>
</protein>
<dbReference type="STRING" id="159449.B4N89_21600"/>
<organism evidence="4 5">
    <name type="scientific">Embleya scabrispora</name>
    <dbReference type="NCBI Taxonomy" id="159449"/>
    <lineage>
        <taxon>Bacteria</taxon>
        <taxon>Bacillati</taxon>
        <taxon>Actinomycetota</taxon>
        <taxon>Actinomycetes</taxon>
        <taxon>Kitasatosporales</taxon>
        <taxon>Streptomycetaceae</taxon>
        <taxon>Embleya</taxon>
    </lineage>
</organism>
<dbReference type="SUPFAM" id="SSF56219">
    <property type="entry name" value="DNase I-like"/>
    <property type="match status" value="1"/>
</dbReference>
<dbReference type="OrthoDB" id="4316587at2"/>
<name>A0A1T3P280_9ACTN</name>
<feature type="domain" description="Endonuclease/exonuclease/phosphatase" evidence="3">
    <location>
        <begin position="138"/>
        <end position="341"/>
    </location>
</feature>
<keyword evidence="2" id="KW-0812">Transmembrane</keyword>
<feature type="transmembrane region" description="Helical" evidence="2">
    <location>
        <begin position="106"/>
        <end position="125"/>
    </location>
</feature>
<keyword evidence="2" id="KW-0472">Membrane</keyword>
<dbReference type="InterPro" id="IPR005135">
    <property type="entry name" value="Endo/exonuclease/phosphatase"/>
</dbReference>
<dbReference type="GO" id="GO:0003824">
    <property type="term" value="F:catalytic activity"/>
    <property type="evidence" value="ECO:0007669"/>
    <property type="project" value="InterPro"/>
</dbReference>
<feature type="transmembrane region" description="Helical" evidence="2">
    <location>
        <begin position="50"/>
        <end position="69"/>
    </location>
</feature>
<evidence type="ECO:0000256" key="1">
    <source>
        <dbReference type="SAM" id="MobiDB-lite"/>
    </source>
</evidence>
<gene>
    <name evidence="4" type="ORF">B4N89_21600</name>
</gene>
<feature type="transmembrane region" description="Helical" evidence="2">
    <location>
        <begin position="81"/>
        <end position="99"/>
    </location>
</feature>
<evidence type="ECO:0000313" key="5">
    <source>
        <dbReference type="Proteomes" id="UP000190037"/>
    </source>
</evidence>
<keyword evidence="2" id="KW-1133">Transmembrane helix</keyword>